<gene>
    <name evidence="1" type="ORF">QR680_010656</name>
</gene>
<accession>A0AA39MC57</accession>
<evidence type="ECO:0000313" key="1">
    <source>
        <dbReference type="EMBL" id="KAK0428180.1"/>
    </source>
</evidence>
<evidence type="ECO:0000313" key="2">
    <source>
        <dbReference type="Proteomes" id="UP001175271"/>
    </source>
</evidence>
<dbReference type="AlphaFoldDB" id="A0AA39MC57"/>
<name>A0AA39MC57_9BILA</name>
<dbReference type="EMBL" id="JAUCMV010000001">
    <property type="protein sequence ID" value="KAK0428180.1"/>
    <property type="molecule type" value="Genomic_DNA"/>
</dbReference>
<protein>
    <submittedName>
        <fullName evidence="1">Uncharacterized protein</fullName>
    </submittedName>
</protein>
<dbReference type="Proteomes" id="UP001175271">
    <property type="component" value="Unassembled WGS sequence"/>
</dbReference>
<proteinExistence type="predicted"/>
<comment type="caution">
    <text evidence="1">The sequence shown here is derived from an EMBL/GenBank/DDBJ whole genome shotgun (WGS) entry which is preliminary data.</text>
</comment>
<reference evidence="1" key="1">
    <citation type="submission" date="2023-06" db="EMBL/GenBank/DDBJ databases">
        <title>Genomic analysis of the entomopathogenic nematode Steinernema hermaphroditum.</title>
        <authorList>
            <person name="Schwarz E.M."/>
            <person name="Heppert J.K."/>
            <person name="Baniya A."/>
            <person name="Schwartz H.T."/>
            <person name="Tan C.-H."/>
            <person name="Antoshechkin I."/>
            <person name="Sternberg P.W."/>
            <person name="Goodrich-Blair H."/>
            <person name="Dillman A.R."/>
        </authorList>
    </citation>
    <scope>NUCLEOTIDE SEQUENCE</scope>
    <source>
        <strain evidence="1">PS9179</strain>
        <tissue evidence="1">Whole animal</tissue>
    </source>
</reference>
<keyword evidence="2" id="KW-1185">Reference proteome</keyword>
<organism evidence="1 2">
    <name type="scientific">Steinernema hermaphroditum</name>
    <dbReference type="NCBI Taxonomy" id="289476"/>
    <lineage>
        <taxon>Eukaryota</taxon>
        <taxon>Metazoa</taxon>
        <taxon>Ecdysozoa</taxon>
        <taxon>Nematoda</taxon>
        <taxon>Chromadorea</taxon>
        <taxon>Rhabditida</taxon>
        <taxon>Tylenchina</taxon>
        <taxon>Panagrolaimomorpha</taxon>
        <taxon>Strongyloidoidea</taxon>
        <taxon>Steinernematidae</taxon>
        <taxon>Steinernema</taxon>
    </lineage>
</organism>
<sequence length="413" mass="46920">MNHVDSAETAKHLTGLWRLAAEKYAKRVHMCSVLIWKFTRYLKTGKLPNSMDELLAMDRRFIRIHKVVLRNVHIEEDRTSIITTEDIIKRLIPFLNAQSLRLSIVSFSMRAEDKNVAMYLELFQQHVTFGCAGLKYLGPQSEDYLAFQAKNNSVLAGLSLSGWPKSDRVEDLVIELLRRPKLVLISLSGGRGQIVTMRTIEVGFKLWHESGKPINMSVDTNVSEEELLSLPVPEDVTVTTKRITHKYGVTLLIRWRKENTPDLIFTFEYSSTGLVVTAARPEFRCYNGTKSISRLDEIATVNTTVACPTKQCFAKRTDVFKLWKRQVIEGFVYGCHNVSYSECGDGENMLPKESPEERKQAAAQGIWAMYCCNTTLCNESLEKAIRNLASSSSTLSPIFIGLLIFFAVYRFSH</sequence>